<evidence type="ECO:0000256" key="4">
    <source>
        <dbReference type="PIRSR" id="PIRSR000097-1"/>
    </source>
</evidence>
<feature type="site" description="Lowers pKa of active site Tyr" evidence="6">
    <location>
        <position position="80"/>
    </location>
</feature>
<dbReference type="InterPro" id="IPR036812">
    <property type="entry name" value="NAD(P)_OxRdtase_dom_sf"/>
</dbReference>
<dbReference type="PROSITE" id="PS00798">
    <property type="entry name" value="ALDOKETO_REDUCTASE_1"/>
    <property type="match status" value="1"/>
</dbReference>
<dbReference type="STRING" id="1314785.A0A165IHP9"/>
<dbReference type="InterPro" id="IPR018170">
    <property type="entry name" value="Aldo/ket_reductase_CS"/>
</dbReference>
<dbReference type="PANTHER" id="PTHR43827:SF3">
    <property type="entry name" value="NADP-DEPENDENT OXIDOREDUCTASE DOMAIN-CONTAINING PROTEIN"/>
    <property type="match status" value="1"/>
</dbReference>
<keyword evidence="3" id="KW-0560">Oxidoreductase</keyword>
<evidence type="ECO:0000256" key="2">
    <source>
        <dbReference type="ARBA" id="ARBA00022857"/>
    </source>
</evidence>
<evidence type="ECO:0000256" key="5">
    <source>
        <dbReference type="PIRSR" id="PIRSR000097-2"/>
    </source>
</evidence>
<protein>
    <submittedName>
        <fullName evidence="8">Aldo/keto reductase</fullName>
    </submittedName>
</protein>
<dbReference type="InParanoid" id="A0A165IHP9"/>
<dbReference type="PIRSF" id="PIRSF000097">
    <property type="entry name" value="AKR"/>
    <property type="match status" value="1"/>
</dbReference>
<name>A0A165IHP9_9APHY</name>
<dbReference type="PRINTS" id="PR00069">
    <property type="entry name" value="ALDKETRDTASE"/>
</dbReference>
<proteinExistence type="inferred from homology"/>
<feature type="active site" description="Proton donor" evidence="4">
    <location>
        <position position="55"/>
    </location>
</feature>
<dbReference type="Pfam" id="PF00248">
    <property type="entry name" value="Aldo_ket_red"/>
    <property type="match status" value="1"/>
</dbReference>
<evidence type="ECO:0000259" key="7">
    <source>
        <dbReference type="Pfam" id="PF00248"/>
    </source>
</evidence>
<dbReference type="EMBL" id="KV427605">
    <property type="protein sequence ID" value="KZT13088.1"/>
    <property type="molecule type" value="Genomic_DNA"/>
</dbReference>
<dbReference type="InterPro" id="IPR020471">
    <property type="entry name" value="AKR"/>
</dbReference>
<evidence type="ECO:0000313" key="8">
    <source>
        <dbReference type="EMBL" id="KZT13088.1"/>
    </source>
</evidence>
<dbReference type="InterPro" id="IPR023210">
    <property type="entry name" value="NADP_OxRdtase_dom"/>
</dbReference>
<comment type="similarity">
    <text evidence="1">Belongs to the aldo/keto reductase family.</text>
</comment>
<dbReference type="OrthoDB" id="416253at2759"/>
<reference evidence="8 9" key="1">
    <citation type="journal article" date="2016" name="Mol. Biol. Evol.">
        <title>Comparative Genomics of Early-Diverging Mushroom-Forming Fungi Provides Insights into the Origins of Lignocellulose Decay Capabilities.</title>
        <authorList>
            <person name="Nagy L.G."/>
            <person name="Riley R."/>
            <person name="Tritt A."/>
            <person name="Adam C."/>
            <person name="Daum C."/>
            <person name="Floudas D."/>
            <person name="Sun H."/>
            <person name="Yadav J.S."/>
            <person name="Pangilinan J."/>
            <person name="Larsson K.H."/>
            <person name="Matsuura K."/>
            <person name="Barry K."/>
            <person name="Labutti K."/>
            <person name="Kuo R."/>
            <person name="Ohm R.A."/>
            <person name="Bhattacharya S.S."/>
            <person name="Shirouzu T."/>
            <person name="Yoshinaga Y."/>
            <person name="Martin F.M."/>
            <person name="Grigoriev I.V."/>
            <person name="Hibbett D.S."/>
        </authorList>
    </citation>
    <scope>NUCLEOTIDE SEQUENCE [LARGE SCALE GENOMIC DNA]</scope>
    <source>
        <strain evidence="8 9">93-53</strain>
    </source>
</reference>
<dbReference type="PROSITE" id="PS00063">
    <property type="entry name" value="ALDOKETO_REDUCTASE_3"/>
    <property type="match status" value="1"/>
</dbReference>
<dbReference type="PANTHER" id="PTHR43827">
    <property type="entry name" value="2,5-DIKETO-D-GLUCONIC ACID REDUCTASE"/>
    <property type="match status" value="1"/>
</dbReference>
<dbReference type="SUPFAM" id="SSF51430">
    <property type="entry name" value="NAD(P)-linked oxidoreductase"/>
    <property type="match status" value="1"/>
</dbReference>
<dbReference type="PROSITE" id="PS00062">
    <property type="entry name" value="ALDOKETO_REDUCTASE_2"/>
    <property type="match status" value="1"/>
</dbReference>
<gene>
    <name evidence="8" type="ORF">LAESUDRAFT_733613</name>
</gene>
<keyword evidence="9" id="KW-1185">Reference proteome</keyword>
<dbReference type="Proteomes" id="UP000076871">
    <property type="component" value="Unassembled WGS sequence"/>
</dbReference>
<dbReference type="CDD" id="cd19071">
    <property type="entry name" value="AKR_AKR1-5-like"/>
    <property type="match status" value="1"/>
</dbReference>
<dbReference type="Gene3D" id="3.20.20.100">
    <property type="entry name" value="NADP-dependent oxidoreductase domain"/>
    <property type="match status" value="1"/>
</dbReference>
<evidence type="ECO:0000256" key="6">
    <source>
        <dbReference type="PIRSR" id="PIRSR000097-3"/>
    </source>
</evidence>
<dbReference type="GeneID" id="63827464"/>
<dbReference type="FunFam" id="3.20.20.100:FF:000002">
    <property type="entry name" value="2,5-diketo-D-gluconic acid reductase A"/>
    <property type="match status" value="1"/>
</dbReference>
<dbReference type="RefSeq" id="XP_040770598.1">
    <property type="nucleotide sequence ID" value="XM_040910435.1"/>
</dbReference>
<organism evidence="8 9">
    <name type="scientific">Laetiporus sulphureus 93-53</name>
    <dbReference type="NCBI Taxonomy" id="1314785"/>
    <lineage>
        <taxon>Eukaryota</taxon>
        <taxon>Fungi</taxon>
        <taxon>Dikarya</taxon>
        <taxon>Basidiomycota</taxon>
        <taxon>Agaricomycotina</taxon>
        <taxon>Agaricomycetes</taxon>
        <taxon>Polyporales</taxon>
        <taxon>Laetiporus</taxon>
    </lineage>
</organism>
<feature type="binding site" evidence="5">
    <location>
        <position position="113"/>
    </location>
    <ligand>
        <name>substrate</name>
    </ligand>
</feature>
<evidence type="ECO:0000256" key="3">
    <source>
        <dbReference type="ARBA" id="ARBA00023002"/>
    </source>
</evidence>
<feature type="domain" description="NADP-dependent oxidoreductase" evidence="7">
    <location>
        <begin position="18"/>
        <end position="281"/>
    </location>
</feature>
<evidence type="ECO:0000256" key="1">
    <source>
        <dbReference type="ARBA" id="ARBA00007905"/>
    </source>
</evidence>
<keyword evidence="2" id="KW-0521">NADP</keyword>
<dbReference type="GO" id="GO:0016616">
    <property type="term" value="F:oxidoreductase activity, acting on the CH-OH group of donors, NAD or NADP as acceptor"/>
    <property type="evidence" value="ECO:0007669"/>
    <property type="project" value="UniProtKB-ARBA"/>
</dbReference>
<evidence type="ECO:0000313" key="9">
    <source>
        <dbReference type="Proteomes" id="UP000076871"/>
    </source>
</evidence>
<sequence>MSLVPKLKLNTGALIPAIGLGGWSGTTKEQHAQATPWMLTALQSGYRHIDTAWGYGTEKCVGEAIRKSGVPREEIWITTKLPWNHPGLRTVEESLDDSLKNLGTSYVDLYLLHWPQVVDWPDEGPDYSGPDKIREDAPTFNETWAAMEEMYHKGKAKNIGVSNFSVKTLEELLKTAKVVPAVNQVEMHPYLAQPDLKAYCDAKGILLTAYTPTGYGTVRSDPTIVELAQKYKVSPAQIILAWHVARGVVAVPKSSNVERQKENINLPTLEEEDFKRVTALDRGERLCNKVDENGYICGWPREKMGW</sequence>
<accession>A0A165IHP9</accession>
<dbReference type="AlphaFoldDB" id="A0A165IHP9"/>